<reference evidence="1 2" key="1">
    <citation type="submission" date="2023-08" db="EMBL/GenBank/DDBJ databases">
        <title>A Necator americanus chromosomal reference genome.</title>
        <authorList>
            <person name="Ilik V."/>
            <person name="Petrzelkova K.J."/>
            <person name="Pardy F."/>
            <person name="Fuh T."/>
            <person name="Niatou-Singa F.S."/>
            <person name="Gouil Q."/>
            <person name="Baker L."/>
            <person name="Ritchie M.E."/>
            <person name="Jex A.R."/>
            <person name="Gazzola D."/>
            <person name="Li H."/>
            <person name="Toshio Fujiwara R."/>
            <person name="Zhan B."/>
            <person name="Aroian R.V."/>
            <person name="Pafco B."/>
            <person name="Schwarz E.M."/>
        </authorList>
    </citation>
    <scope>NUCLEOTIDE SEQUENCE [LARGE SCALE GENOMIC DNA]</scope>
    <source>
        <strain evidence="1 2">Aroian</strain>
        <tissue evidence="1">Whole animal</tissue>
    </source>
</reference>
<name>A0ABR1DYR0_NECAM</name>
<organism evidence="1 2">
    <name type="scientific">Necator americanus</name>
    <name type="common">Human hookworm</name>
    <dbReference type="NCBI Taxonomy" id="51031"/>
    <lineage>
        <taxon>Eukaryota</taxon>
        <taxon>Metazoa</taxon>
        <taxon>Ecdysozoa</taxon>
        <taxon>Nematoda</taxon>
        <taxon>Chromadorea</taxon>
        <taxon>Rhabditida</taxon>
        <taxon>Rhabditina</taxon>
        <taxon>Rhabditomorpha</taxon>
        <taxon>Strongyloidea</taxon>
        <taxon>Ancylostomatidae</taxon>
        <taxon>Bunostominae</taxon>
        <taxon>Necator</taxon>
    </lineage>
</organism>
<keyword evidence="2" id="KW-1185">Reference proteome</keyword>
<accession>A0ABR1DYR0</accession>
<gene>
    <name evidence="1" type="primary">Necator_chrV.g18669</name>
    <name evidence="1" type="ORF">RB195_013878</name>
</gene>
<dbReference type="EMBL" id="JAVFWL010000005">
    <property type="protein sequence ID" value="KAK6755160.1"/>
    <property type="molecule type" value="Genomic_DNA"/>
</dbReference>
<sequence>MAEIWKSACWASLRSARQFSVMRRMFVARDSMLPSGIRPFRVWALAWCWTTATDKYLFIYRLRRLLSANNGHNTTVTIWSYATDERPMPKNLMIKQ</sequence>
<protein>
    <submittedName>
        <fullName evidence="1">Uncharacterized protein</fullName>
    </submittedName>
</protein>
<evidence type="ECO:0000313" key="2">
    <source>
        <dbReference type="Proteomes" id="UP001303046"/>
    </source>
</evidence>
<evidence type="ECO:0000313" key="1">
    <source>
        <dbReference type="EMBL" id="KAK6755160.1"/>
    </source>
</evidence>
<proteinExistence type="predicted"/>
<comment type="caution">
    <text evidence="1">The sequence shown here is derived from an EMBL/GenBank/DDBJ whole genome shotgun (WGS) entry which is preliminary data.</text>
</comment>
<dbReference type="Proteomes" id="UP001303046">
    <property type="component" value="Unassembled WGS sequence"/>
</dbReference>